<evidence type="ECO:0000259" key="3">
    <source>
        <dbReference type="PROSITE" id="PS51677"/>
    </source>
</evidence>
<dbReference type="Proteomes" id="UP000279911">
    <property type="component" value="Unassembled WGS sequence"/>
</dbReference>
<proteinExistence type="predicted"/>
<feature type="compositionally biased region" description="Low complexity" evidence="1">
    <location>
        <begin position="75"/>
        <end position="86"/>
    </location>
</feature>
<dbReference type="InterPro" id="IPR050248">
    <property type="entry name" value="Polysacc_deacetylase_ArnD"/>
</dbReference>
<dbReference type="EMBL" id="RSFW01000020">
    <property type="protein sequence ID" value="RSD25147.1"/>
    <property type="molecule type" value="Genomic_DNA"/>
</dbReference>
<dbReference type="SUPFAM" id="SSF88713">
    <property type="entry name" value="Glycoside hydrolase/deacetylase"/>
    <property type="match status" value="1"/>
</dbReference>
<organism evidence="4 5">
    <name type="scientific">Mesobacillus subterraneus</name>
    <dbReference type="NCBI Taxonomy" id="285983"/>
    <lineage>
        <taxon>Bacteria</taxon>
        <taxon>Bacillati</taxon>
        <taxon>Bacillota</taxon>
        <taxon>Bacilli</taxon>
        <taxon>Bacillales</taxon>
        <taxon>Bacillaceae</taxon>
        <taxon>Mesobacillus</taxon>
    </lineage>
</organism>
<dbReference type="Gene3D" id="3.20.20.370">
    <property type="entry name" value="Glycoside hydrolase/deacetylase"/>
    <property type="match status" value="1"/>
</dbReference>
<keyword evidence="2" id="KW-0732">Signal</keyword>
<dbReference type="AlphaFoldDB" id="A0A427TL58"/>
<dbReference type="InterPro" id="IPR011330">
    <property type="entry name" value="Glyco_hydro/deAcase_b/a-brl"/>
</dbReference>
<feature type="region of interest" description="Disordered" evidence="1">
    <location>
        <begin position="62"/>
        <end position="86"/>
    </location>
</feature>
<name>A0A427TL58_9BACI</name>
<accession>A0A427TL58</accession>
<feature type="chain" id="PRO_5019511768" evidence="2">
    <location>
        <begin position="30"/>
        <end position="288"/>
    </location>
</feature>
<protein>
    <submittedName>
        <fullName evidence="4">Polysaccharide deacetylase</fullName>
    </submittedName>
</protein>
<dbReference type="PROSITE" id="PS51677">
    <property type="entry name" value="NODB"/>
    <property type="match status" value="1"/>
</dbReference>
<dbReference type="InterPro" id="IPR002509">
    <property type="entry name" value="NODB_dom"/>
</dbReference>
<dbReference type="GO" id="GO:0016810">
    <property type="term" value="F:hydrolase activity, acting on carbon-nitrogen (but not peptide) bonds"/>
    <property type="evidence" value="ECO:0007669"/>
    <property type="project" value="InterPro"/>
</dbReference>
<dbReference type="Pfam" id="PF01522">
    <property type="entry name" value="Polysacc_deac_1"/>
    <property type="match status" value="1"/>
</dbReference>
<evidence type="ECO:0000256" key="1">
    <source>
        <dbReference type="SAM" id="MobiDB-lite"/>
    </source>
</evidence>
<dbReference type="GO" id="GO:0005975">
    <property type="term" value="P:carbohydrate metabolic process"/>
    <property type="evidence" value="ECO:0007669"/>
    <property type="project" value="InterPro"/>
</dbReference>
<evidence type="ECO:0000313" key="4">
    <source>
        <dbReference type="EMBL" id="RSD25147.1"/>
    </source>
</evidence>
<dbReference type="OrthoDB" id="258610at2"/>
<dbReference type="CDD" id="cd10944">
    <property type="entry name" value="CE4_SmPgdA_like"/>
    <property type="match status" value="1"/>
</dbReference>
<reference evidence="5" key="1">
    <citation type="submission" date="2018-12" db="EMBL/GenBank/DDBJ databases">
        <title>Bacillus chawlae sp. nov., Bacillus glennii sp. nov., and Bacillus saganii sp. nov. Isolated from the Vehicle Assembly Building at Kennedy Space Center where the Viking Spacecraft were Assembled.</title>
        <authorList>
            <person name="Seuylemezian A."/>
            <person name="Vaishampayan P."/>
        </authorList>
    </citation>
    <scope>NUCLEOTIDE SEQUENCE [LARGE SCALE GENOMIC DNA]</scope>
    <source>
        <strain evidence="5">DSM 13966</strain>
    </source>
</reference>
<evidence type="ECO:0000256" key="2">
    <source>
        <dbReference type="SAM" id="SignalP"/>
    </source>
</evidence>
<feature type="signal peptide" evidence="2">
    <location>
        <begin position="1"/>
        <end position="29"/>
    </location>
</feature>
<evidence type="ECO:0000313" key="5">
    <source>
        <dbReference type="Proteomes" id="UP000279911"/>
    </source>
</evidence>
<comment type="caution">
    <text evidence="4">The sequence shown here is derived from an EMBL/GenBank/DDBJ whole genome shotgun (WGS) entry which is preliminary data.</text>
</comment>
<gene>
    <name evidence="4" type="ORF">EJA10_17935</name>
</gene>
<dbReference type="PANTHER" id="PTHR10587">
    <property type="entry name" value="GLYCOSYL TRANSFERASE-RELATED"/>
    <property type="match status" value="1"/>
</dbReference>
<feature type="domain" description="NodB homology" evidence="3">
    <location>
        <begin position="92"/>
        <end position="276"/>
    </location>
</feature>
<dbReference type="RefSeq" id="WP_125481404.1">
    <property type="nucleotide sequence ID" value="NZ_RSFW01000020.1"/>
</dbReference>
<sequence length="288" mass="32472">MFSLKSKTARWCTVVCLVGGLITSSSAVASQVKKPGIQGYSQQQELKIAYNRTDEVLKKLETKPPRFAEEQDQLTPDPADIPAEEPATAPSKTVYLTFDDGPHKVSDQILSILDEYDAKATFFMLDGNMRNFPEAVKKMAEAGHALGAHGVTHDKKKIYQSPQTVVAEMDQTLSTIKEITGLDSTLIRTPYGSAPHMKEPHKKAVSDKGYQLWDWNVDSKDWYYRDKRLVDYTIAQVADKAQKDEPLVILLHEREETLAQLPELLEYLKKENYDFKALDAAMTPIHLK</sequence>
<dbReference type="PANTHER" id="PTHR10587:SF125">
    <property type="entry name" value="POLYSACCHARIDE DEACETYLASE YHEN-RELATED"/>
    <property type="match status" value="1"/>
</dbReference>